<comment type="catalytic activity">
    <reaction evidence="7 8">
        <text>L-aspartate + 2-oxoglutarate = oxaloacetate + L-glutamate</text>
        <dbReference type="Rhea" id="RHEA:21824"/>
        <dbReference type="ChEBI" id="CHEBI:16452"/>
        <dbReference type="ChEBI" id="CHEBI:16810"/>
        <dbReference type="ChEBI" id="CHEBI:29985"/>
        <dbReference type="ChEBI" id="CHEBI:29991"/>
        <dbReference type="EC" id="2.6.1.1"/>
    </reaction>
</comment>
<evidence type="ECO:0000313" key="10">
    <source>
        <dbReference type="EMBL" id="QLQ78154.1"/>
    </source>
</evidence>
<dbReference type="InterPro" id="IPR015424">
    <property type="entry name" value="PyrdxlP-dep_Trfase"/>
</dbReference>
<feature type="domain" description="Aminotransferase class I/classII large" evidence="9">
    <location>
        <begin position="38"/>
        <end position="419"/>
    </location>
</feature>
<dbReference type="EC" id="2.6.1.1" evidence="8"/>
<keyword evidence="11" id="KW-1185">Reference proteome</keyword>
<keyword evidence="5 8" id="KW-0808">Transferase</keyword>
<comment type="similarity">
    <text evidence="2">Belongs to the class-I pyridoxal-phosphate-dependent aminotransferase family.</text>
</comment>
<evidence type="ECO:0000256" key="5">
    <source>
        <dbReference type="ARBA" id="ARBA00022679"/>
    </source>
</evidence>
<comment type="miscellaneous">
    <text evidence="8">In eukaryotes there are cytoplasmic, mitochondrial and chloroplastic isozymes.</text>
</comment>
<dbReference type="SUPFAM" id="SSF53383">
    <property type="entry name" value="PLP-dependent transferases"/>
    <property type="match status" value="1"/>
</dbReference>
<dbReference type="Gene3D" id="3.40.640.10">
    <property type="entry name" value="Type I PLP-dependent aspartate aminotransferase-like (Major domain)"/>
    <property type="match status" value="1"/>
</dbReference>
<dbReference type="GO" id="GO:0006533">
    <property type="term" value="P:L-aspartate catabolic process"/>
    <property type="evidence" value="ECO:0007669"/>
    <property type="project" value="TreeGrafter"/>
</dbReference>
<accession>A0A7H9HJT9</accession>
<keyword evidence="4 8" id="KW-0032">Aminotransferase</keyword>
<dbReference type="OrthoDB" id="6752799at2759"/>
<evidence type="ECO:0000256" key="3">
    <source>
        <dbReference type="ARBA" id="ARBA00011738"/>
    </source>
</evidence>
<evidence type="ECO:0000256" key="6">
    <source>
        <dbReference type="ARBA" id="ARBA00022898"/>
    </source>
</evidence>
<evidence type="ECO:0000259" key="9">
    <source>
        <dbReference type="Pfam" id="PF00155"/>
    </source>
</evidence>
<proteinExistence type="inferred from homology"/>
<dbReference type="FunFam" id="3.40.640.10:FF:000066">
    <property type="entry name" value="Aspartate aminotransferase"/>
    <property type="match status" value="1"/>
</dbReference>
<dbReference type="Proteomes" id="UP000510647">
    <property type="component" value="Chromosome 1"/>
</dbReference>
<dbReference type="CDD" id="cd00609">
    <property type="entry name" value="AAT_like"/>
    <property type="match status" value="1"/>
</dbReference>
<dbReference type="GO" id="GO:0004069">
    <property type="term" value="F:L-aspartate:2-oxoglutarate aminotransferase activity"/>
    <property type="evidence" value="ECO:0007669"/>
    <property type="project" value="UniProtKB-EC"/>
</dbReference>
<evidence type="ECO:0000313" key="11">
    <source>
        <dbReference type="Proteomes" id="UP000510647"/>
    </source>
</evidence>
<evidence type="ECO:0000256" key="1">
    <source>
        <dbReference type="ARBA" id="ARBA00001933"/>
    </source>
</evidence>
<sequence length="427" mass="48147">MQLVFRRWLVSGIEAIPRAAPDRILGLTEQFANDLCKNKVNLTVGVYKDSWGQVTTLPSVALAQRQIDADVELNTDLSYLPITGCPEYSASVLRFLFGESSPGYGPRLLREDRVSFAQTLSGTGALAVASKLLALFLAETVWIPQPSWPNHWNVFRSNGFADIRSYPYFRDGRLVVDEWLDMLRAQVRSTGARRHAIVLHACCHNPTGADPTRDEWRKILDTIHELQMIPVIDMAYQGLESGNPPRDAYVLRMCLDESRYECWPNGLFVCQSFAKNMGLYGERVGSLSVVVPPNESGTRERVDSQLKQIVRSAYSSPPGYGSRVATLVLSKPSLRMQWYKDVAFMVGRLNQVRRDMHELLGWPGLTNFEQQHGMFYYTGLSSKQVDLLRSKYSVYMTSDGRLSLSGVNDQNIEYVCKALKAVTRTAR</sequence>
<dbReference type="InterPro" id="IPR004839">
    <property type="entry name" value="Aminotransferase_I/II_large"/>
</dbReference>
<dbReference type="GO" id="GO:0005739">
    <property type="term" value="C:mitochondrion"/>
    <property type="evidence" value="ECO:0007669"/>
    <property type="project" value="TreeGrafter"/>
</dbReference>
<dbReference type="InterPro" id="IPR004838">
    <property type="entry name" value="NHTrfase_class1_PyrdxlP-BS"/>
</dbReference>
<gene>
    <name evidence="10" type="ORF">HG537_0A04010</name>
</gene>
<dbReference type="PANTHER" id="PTHR11879:SF22">
    <property type="entry name" value="ASPARTATE AMINOTRANSFERASE, MITOCHONDRIAL"/>
    <property type="match status" value="1"/>
</dbReference>
<reference evidence="10 11" key="1">
    <citation type="submission" date="2020-06" db="EMBL/GenBank/DDBJ databases">
        <title>The yeast mating-type switching endonuclease HO is a domesticated member of an unorthodox homing genetic element family.</title>
        <authorList>
            <person name="Coughlan A.Y."/>
            <person name="Lombardi L."/>
            <person name="Braun-Galleani S."/>
            <person name="Martos A.R."/>
            <person name="Galeote V."/>
            <person name="Bigey F."/>
            <person name="Dequin S."/>
            <person name="Byrne K.P."/>
            <person name="Wolfe K.H."/>
        </authorList>
    </citation>
    <scope>NUCLEOTIDE SEQUENCE [LARGE SCALE GENOMIC DNA]</scope>
    <source>
        <strain evidence="10 11">CBS2947</strain>
    </source>
</reference>
<evidence type="ECO:0000256" key="4">
    <source>
        <dbReference type="ARBA" id="ARBA00022576"/>
    </source>
</evidence>
<dbReference type="PRINTS" id="PR00799">
    <property type="entry name" value="TRANSAMINASE"/>
</dbReference>
<dbReference type="Pfam" id="PF00155">
    <property type="entry name" value="Aminotran_1_2"/>
    <property type="match status" value="1"/>
</dbReference>
<dbReference type="InterPro" id="IPR015421">
    <property type="entry name" value="PyrdxlP-dep_Trfase_major"/>
</dbReference>
<dbReference type="InterPro" id="IPR000796">
    <property type="entry name" value="Asp_trans"/>
</dbReference>
<comment type="subunit">
    <text evidence="3 8">Homodimer.</text>
</comment>
<dbReference type="AlphaFoldDB" id="A0A7H9HJT9"/>
<comment type="cofactor">
    <cofactor evidence="1">
        <name>pyridoxal 5'-phosphate</name>
        <dbReference type="ChEBI" id="CHEBI:597326"/>
    </cofactor>
</comment>
<dbReference type="PROSITE" id="PS00105">
    <property type="entry name" value="AA_TRANSFER_CLASS_1"/>
    <property type="match status" value="1"/>
</dbReference>
<evidence type="ECO:0000256" key="8">
    <source>
        <dbReference type="RuleBase" id="RU000480"/>
    </source>
</evidence>
<dbReference type="EMBL" id="CP059267">
    <property type="protein sequence ID" value="QLQ78154.1"/>
    <property type="molecule type" value="Genomic_DNA"/>
</dbReference>
<evidence type="ECO:0000256" key="7">
    <source>
        <dbReference type="ARBA" id="ARBA00049185"/>
    </source>
</evidence>
<dbReference type="InterPro" id="IPR015422">
    <property type="entry name" value="PyrdxlP-dep_Trfase_small"/>
</dbReference>
<dbReference type="Gene3D" id="3.90.1150.10">
    <property type="entry name" value="Aspartate Aminotransferase, domain 1"/>
    <property type="match status" value="1"/>
</dbReference>
<keyword evidence="6" id="KW-0663">Pyridoxal phosphate</keyword>
<dbReference type="GO" id="GO:0030170">
    <property type="term" value="F:pyridoxal phosphate binding"/>
    <property type="evidence" value="ECO:0007669"/>
    <property type="project" value="InterPro"/>
</dbReference>
<name>A0A7H9HJT9_9SACH</name>
<evidence type="ECO:0000256" key="2">
    <source>
        <dbReference type="ARBA" id="ARBA00007441"/>
    </source>
</evidence>
<dbReference type="PANTHER" id="PTHR11879">
    <property type="entry name" value="ASPARTATE AMINOTRANSFERASE"/>
    <property type="match status" value="1"/>
</dbReference>
<organism evidence="10 11">
    <name type="scientific">Torulaspora globosa</name>
    <dbReference type="NCBI Taxonomy" id="48254"/>
    <lineage>
        <taxon>Eukaryota</taxon>
        <taxon>Fungi</taxon>
        <taxon>Dikarya</taxon>
        <taxon>Ascomycota</taxon>
        <taxon>Saccharomycotina</taxon>
        <taxon>Saccharomycetes</taxon>
        <taxon>Saccharomycetales</taxon>
        <taxon>Saccharomycetaceae</taxon>
        <taxon>Torulaspora</taxon>
    </lineage>
</organism>
<protein>
    <recommendedName>
        <fullName evidence="8">Aspartate aminotransferase</fullName>
        <ecNumber evidence="8">2.6.1.1</ecNumber>
    </recommendedName>
</protein>